<dbReference type="EMBL" id="VBOY01000038">
    <property type="protein sequence ID" value="TMQ67483.1"/>
    <property type="molecule type" value="Genomic_DNA"/>
</dbReference>
<dbReference type="SUPFAM" id="SSF53244">
    <property type="entry name" value="MurD-like peptide ligases, peptide-binding domain"/>
    <property type="match status" value="1"/>
</dbReference>
<dbReference type="Gene3D" id="3.40.1190.10">
    <property type="entry name" value="Mur-like, catalytic domain"/>
    <property type="match status" value="1"/>
</dbReference>
<dbReference type="GO" id="GO:0051301">
    <property type="term" value="P:cell division"/>
    <property type="evidence" value="ECO:0007669"/>
    <property type="project" value="UniProtKB-KW"/>
</dbReference>
<keyword evidence="9 14" id="KW-0133">Cell shape</keyword>
<dbReference type="PANTHER" id="PTHR43445">
    <property type="entry name" value="UDP-N-ACETYLMURAMATE--L-ALANINE LIGASE-RELATED"/>
    <property type="match status" value="1"/>
</dbReference>
<evidence type="ECO:0000256" key="10">
    <source>
        <dbReference type="ARBA" id="ARBA00022984"/>
    </source>
</evidence>
<evidence type="ECO:0000256" key="3">
    <source>
        <dbReference type="ARBA" id="ARBA00012211"/>
    </source>
</evidence>
<comment type="catalytic activity">
    <reaction evidence="13 14">
        <text>UDP-N-acetyl-alpha-D-muramate + L-alanine + ATP = UDP-N-acetyl-alpha-D-muramoyl-L-alanine + ADP + phosphate + H(+)</text>
        <dbReference type="Rhea" id="RHEA:23372"/>
        <dbReference type="ChEBI" id="CHEBI:15378"/>
        <dbReference type="ChEBI" id="CHEBI:30616"/>
        <dbReference type="ChEBI" id="CHEBI:43474"/>
        <dbReference type="ChEBI" id="CHEBI:57972"/>
        <dbReference type="ChEBI" id="CHEBI:70757"/>
        <dbReference type="ChEBI" id="CHEBI:83898"/>
        <dbReference type="ChEBI" id="CHEBI:456216"/>
        <dbReference type="EC" id="6.3.2.8"/>
    </reaction>
</comment>
<feature type="domain" description="Mur ligase N-terminal catalytic" evidence="15">
    <location>
        <begin position="7"/>
        <end position="106"/>
    </location>
</feature>
<dbReference type="PANTHER" id="PTHR43445:SF3">
    <property type="entry name" value="UDP-N-ACETYLMURAMATE--L-ALANINE LIGASE"/>
    <property type="match status" value="1"/>
</dbReference>
<dbReference type="GO" id="GO:0005737">
    <property type="term" value="C:cytoplasm"/>
    <property type="evidence" value="ECO:0007669"/>
    <property type="project" value="UniProtKB-SubCell"/>
</dbReference>
<keyword evidence="12 14" id="KW-0961">Cell wall biogenesis/degradation</keyword>
<evidence type="ECO:0000256" key="6">
    <source>
        <dbReference type="ARBA" id="ARBA00022618"/>
    </source>
</evidence>
<evidence type="ECO:0000256" key="12">
    <source>
        <dbReference type="ARBA" id="ARBA00023316"/>
    </source>
</evidence>
<dbReference type="InterPro" id="IPR004101">
    <property type="entry name" value="Mur_ligase_C"/>
</dbReference>
<evidence type="ECO:0000256" key="13">
    <source>
        <dbReference type="ARBA" id="ARBA00047833"/>
    </source>
</evidence>
<dbReference type="Gene3D" id="3.40.50.720">
    <property type="entry name" value="NAD(P)-binding Rossmann-like Domain"/>
    <property type="match status" value="1"/>
</dbReference>
<feature type="domain" description="Mur ligase central" evidence="17">
    <location>
        <begin position="110"/>
        <end position="288"/>
    </location>
</feature>
<name>A0A538TV26_UNCEI</name>
<evidence type="ECO:0000259" key="17">
    <source>
        <dbReference type="Pfam" id="PF08245"/>
    </source>
</evidence>
<feature type="domain" description="Mur ligase C-terminal" evidence="16">
    <location>
        <begin position="311"/>
        <end position="440"/>
    </location>
</feature>
<evidence type="ECO:0000256" key="5">
    <source>
        <dbReference type="ARBA" id="ARBA00022598"/>
    </source>
</evidence>
<evidence type="ECO:0000256" key="8">
    <source>
        <dbReference type="ARBA" id="ARBA00022840"/>
    </source>
</evidence>
<evidence type="ECO:0000256" key="4">
    <source>
        <dbReference type="ARBA" id="ARBA00022490"/>
    </source>
</evidence>
<protein>
    <recommendedName>
        <fullName evidence="3 14">UDP-N-acetylmuramate--L-alanine ligase</fullName>
        <ecNumber evidence="3 14">6.3.2.8</ecNumber>
    </recommendedName>
    <alternativeName>
        <fullName evidence="14">UDP-N-acetylmuramoyl-L-alanine synthetase</fullName>
    </alternativeName>
</protein>
<evidence type="ECO:0000313" key="18">
    <source>
        <dbReference type="EMBL" id="TMQ67483.1"/>
    </source>
</evidence>
<dbReference type="InterPro" id="IPR013221">
    <property type="entry name" value="Mur_ligase_cen"/>
</dbReference>
<organism evidence="18 19">
    <name type="scientific">Eiseniibacteriota bacterium</name>
    <dbReference type="NCBI Taxonomy" id="2212470"/>
    <lineage>
        <taxon>Bacteria</taxon>
        <taxon>Candidatus Eiseniibacteriota</taxon>
    </lineage>
</organism>
<dbReference type="InterPro" id="IPR000713">
    <property type="entry name" value="Mur_ligase_N"/>
</dbReference>
<comment type="caution">
    <text evidence="18">The sequence shown here is derived from an EMBL/GenBank/DDBJ whole genome shotgun (WGS) entry which is preliminary data.</text>
</comment>
<dbReference type="GO" id="GO:0071555">
    <property type="term" value="P:cell wall organization"/>
    <property type="evidence" value="ECO:0007669"/>
    <property type="project" value="UniProtKB-KW"/>
</dbReference>
<dbReference type="InterPro" id="IPR036565">
    <property type="entry name" value="Mur-like_cat_sf"/>
</dbReference>
<comment type="function">
    <text evidence="14">Cell wall formation.</text>
</comment>
<dbReference type="GO" id="GO:0005524">
    <property type="term" value="F:ATP binding"/>
    <property type="evidence" value="ECO:0007669"/>
    <property type="project" value="UniProtKB-UniRule"/>
</dbReference>
<dbReference type="AlphaFoldDB" id="A0A538TV26"/>
<dbReference type="UniPathway" id="UPA00219"/>
<comment type="similarity">
    <text evidence="14">Belongs to the MurCDEF family.</text>
</comment>
<evidence type="ECO:0000256" key="2">
    <source>
        <dbReference type="ARBA" id="ARBA00004752"/>
    </source>
</evidence>
<evidence type="ECO:0000259" key="16">
    <source>
        <dbReference type="Pfam" id="PF02875"/>
    </source>
</evidence>
<accession>A0A538TV26</accession>
<keyword evidence="4 14" id="KW-0963">Cytoplasm</keyword>
<dbReference type="EC" id="6.3.2.8" evidence="3 14"/>
<dbReference type="Proteomes" id="UP000316609">
    <property type="component" value="Unassembled WGS sequence"/>
</dbReference>
<feature type="binding site" evidence="14">
    <location>
        <begin position="112"/>
        <end position="118"/>
    </location>
    <ligand>
        <name>ATP</name>
        <dbReference type="ChEBI" id="CHEBI:30616"/>
    </ligand>
</feature>
<dbReference type="Pfam" id="PF08245">
    <property type="entry name" value="Mur_ligase_M"/>
    <property type="match status" value="1"/>
</dbReference>
<sequence length="464" mass="48959">MYGRTHRIHLIGIGGSGMSGIAEVLLTMGYQVSGSDLKASETTERIAGLGGRVFIGHAPSNVEGAQVVVFSTAVHADNPEMVAARAAGVPVIARADMLAELMRMKYGVAVGGAHGKTTTTSLIAAVLARGGLDPTIVVGGRLRSLGSNARLGLGRFLVAEADESDGSFLRLSPAVAVVTNIDREHLEHYSGIEEIREAFVQFANRVPFYGAAVLCVDDREVRGILPRVTTRTLLYGLSPDAEVRGVQLSVGPERSHFRVVAQGRDLGAIELHVPGQHNTLNALAAVAVGLELEVGFAHIGEALGGFHGVARRFETRGEAAGVRVVDDYAHHPTEIRATLSVARGLGRRVLAIFQPHRYTRTQALADEFGAAFADADRVWVLDVYAAGEPPLPGVSGAMIVERARQQGMRHVEHAADHAAAVTAVVAEARAGDLVLTLGAGDVWHIGEDVLRGLGRSPTRVGQGT</sequence>
<evidence type="ECO:0000256" key="9">
    <source>
        <dbReference type="ARBA" id="ARBA00022960"/>
    </source>
</evidence>
<dbReference type="Gene3D" id="3.90.190.20">
    <property type="entry name" value="Mur ligase, C-terminal domain"/>
    <property type="match status" value="1"/>
</dbReference>
<dbReference type="SUPFAM" id="SSF53623">
    <property type="entry name" value="MurD-like peptide ligases, catalytic domain"/>
    <property type="match status" value="1"/>
</dbReference>
<evidence type="ECO:0000313" key="19">
    <source>
        <dbReference type="Proteomes" id="UP000316609"/>
    </source>
</evidence>
<keyword evidence="10 14" id="KW-0573">Peptidoglycan synthesis</keyword>
<proteinExistence type="inferred from homology"/>
<evidence type="ECO:0000256" key="11">
    <source>
        <dbReference type="ARBA" id="ARBA00023306"/>
    </source>
</evidence>
<dbReference type="Pfam" id="PF01225">
    <property type="entry name" value="Mur_ligase"/>
    <property type="match status" value="1"/>
</dbReference>
<dbReference type="NCBIfam" id="TIGR01082">
    <property type="entry name" value="murC"/>
    <property type="match status" value="1"/>
</dbReference>
<dbReference type="InterPro" id="IPR005758">
    <property type="entry name" value="UDP-N-AcMur_Ala_ligase_MurC"/>
</dbReference>
<dbReference type="InterPro" id="IPR036615">
    <property type="entry name" value="Mur_ligase_C_dom_sf"/>
</dbReference>
<keyword evidence="8 14" id="KW-0067">ATP-binding</keyword>
<evidence type="ECO:0000256" key="14">
    <source>
        <dbReference type="HAMAP-Rule" id="MF_00046"/>
    </source>
</evidence>
<dbReference type="Pfam" id="PF02875">
    <property type="entry name" value="Mur_ligase_C"/>
    <property type="match status" value="1"/>
</dbReference>
<gene>
    <name evidence="14" type="primary">murC</name>
    <name evidence="18" type="ORF">E6K78_04610</name>
</gene>
<keyword evidence="11 14" id="KW-0131">Cell cycle</keyword>
<evidence type="ECO:0000256" key="1">
    <source>
        <dbReference type="ARBA" id="ARBA00004496"/>
    </source>
</evidence>
<keyword evidence="5 14" id="KW-0436">Ligase</keyword>
<dbReference type="HAMAP" id="MF_00046">
    <property type="entry name" value="MurC"/>
    <property type="match status" value="1"/>
</dbReference>
<keyword evidence="7 14" id="KW-0547">Nucleotide-binding</keyword>
<comment type="pathway">
    <text evidence="2 14">Cell wall biogenesis; peptidoglycan biosynthesis.</text>
</comment>
<dbReference type="GO" id="GO:0008763">
    <property type="term" value="F:UDP-N-acetylmuramate-L-alanine ligase activity"/>
    <property type="evidence" value="ECO:0007669"/>
    <property type="project" value="UniProtKB-UniRule"/>
</dbReference>
<evidence type="ECO:0000259" key="15">
    <source>
        <dbReference type="Pfam" id="PF01225"/>
    </source>
</evidence>
<keyword evidence="6 14" id="KW-0132">Cell division</keyword>
<evidence type="ECO:0000256" key="7">
    <source>
        <dbReference type="ARBA" id="ARBA00022741"/>
    </source>
</evidence>
<dbReference type="InterPro" id="IPR050061">
    <property type="entry name" value="MurCDEF_pg_biosynth"/>
</dbReference>
<comment type="subcellular location">
    <subcellularLocation>
        <location evidence="1 14">Cytoplasm</location>
    </subcellularLocation>
</comment>
<dbReference type="GO" id="GO:0008360">
    <property type="term" value="P:regulation of cell shape"/>
    <property type="evidence" value="ECO:0007669"/>
    <property type="project" value="UniProtKB-KW"/>
</dbReference>
<dbReference type="GO" id="GO:0009252">
    <property type="term" value="P:peptidoglycan biosynthetic process"/>
    <property type="evidence" value="ECO:0007669"/>
    <property type="project" value="UniProtKB-UniRule"/>
</dbReference>
<reference evidence="18 19" key="1">
    <citation type="journal article" date="2019" name="Nat. Microbiol.">
        <title>Mediterranean grassland soil C-N compound turnover is dependent on rainfall and depth, and is mediated by genomically divergent microorganisms.</title>
        <authorList>
            <person name="Diamond S."/>
            <person name="Andeer P.F."/>
            <person name="Li Z."/>
            <person name="Crits-Christoph A."/>
            <person name="Burstein D."/>
            <person name="Anantharaman K."/>
            <person name="Lane K.R."/>
            <person name="Thomas B.C."/>
            <person name="Pan C."/>
            <person name="Northen T.R."/>
            <person name="Banfield J.F."/>
        </authorList>
    </citation>
    <scope>NUCLEOTIDE SEQUENCE [LARGE SCALE GENOMIC DNA]</scope>
    <source>
        <strain evidence="18">WS_8</strain>
    </source>
</reference>
<dbReference type="SUPFAM" id="SSF51984">
    <property type="entry name" value="MurCD N-terminal domain"/>
    <property type="match status" value="1"/>
</dbReference>